<proteinExistence type="inferred from homology"/>
<evidence type="ECO:0000313" key="3">
    <source>
        <dbReference type="EMBL" id="MEE2034706.1"/>
    </source>
</evidence>
<dbReference type="EMBL" id="JAUZMZ010000175">
    <property type="protein sequence ID" value="MEE2034706.1"/>
    <property type="molecule type" value="Genomic_DNA"/>
</dbReference>
<feature type="domain" description="Activator of Hsp90 ATPase homologue 1/2-like C-terminal" evidence="2">
    <location>
        <begin position="24"/>
        <end position="134"/>
    </location>
</feature>
<evidence type="ECO:0000313" key="4">
    <source>
        <dbReference type="Proteomes" id="UP001331936"/>
    </source>
</evidence>
<gene>
    <name evidence="3" type="ORF">Q8814_21775</name>
</gene>
<dbReference type="InterPro" id="IPR013538">
    <property type="entry name" value="ASHA1/2-like_C"/>
</dbReference>
<accession>A0ABU7JXG1</accession>
<name>A0ABU7JXG1_9NOCA</name>
<dbReference type="CDD" id="cd08899">
    <property type="entry name" value="SRPBCC_CalC_Aha1-like_6"/>
    <property type="match status" value="1"/>
</dbReference>
<dbReference type="InterPro" id="IPR023393">
    <property type="entry name" value="START-like_dom_sf"/>
</dbReference>
<dbReference type="RefSeq" id="WP_330154067.1">
    <property type="nucleotide sequence ID" value="NZ_JAUZMZ010000175.1"/>
</dbReference>
<dbReference type="Pfam" id="PF08327">
    <property type="entry name" value="AHSA1"/>
    <property type="match status" value="1"/>
</dbReference>
<comment type="similarity">
    <text evidence="1">Belongs to the AHA1 family.</text>
</comment>
<dbReference type="Proteomes" id="UP001331936">
    <property type="component" value="Unassembled WGS sequence"/>
</dbReference>
<comment type="caution">
    <text evidence="3">The sequence shown here is derived from an EMBL/GenBank/DDBJ whole genome shotgun (WGS) entry which is preliminary data.</text>
</comment>
<organism evidence="3 4">
    <name type="scientific">Rhodococcus chondri</name>
    <dbReference type="NCBI Taxonomy" id="3065941"/>
    <lineage>
        <taxon>Bacteria</taxon>
        <taxon>Bacillati</taxon>
        <taxon>Actinomycetota</taxon>
        <taxon>Actinomycetes</taxon>
        <taxon>Mycobacteriales</taxon>
        <taxon>Nocardiaceae</taxon>
        <taxon>Rhodococcus</taxon>
    </lineage>
</organism>
<keyword evidence="4" id="KW-1185">Reference proteome</keyword>
<protein>
    <submittedName>
        <fullName evidence="3">SRPBCC family protein</fullName>
    </submittedName>
</protein>
<evidence type="ECO:0000256" key="1">
    <source>
        <dbReference type="ARBA" id="ARBA00006817"/>
    </source>
</evidence>
<sequence length="168" mass="18442">MHNRGTYTEFDGRPAVKFERDYSCSAERVWTAITDPNELAHWFPATVESELRPGGTISFSFPDEPDAAPTTGRVLLVDPPRRLAYTWEGDELHFEITPTPEGCTLTFVNVLAERDTAARNAAGWTLCLEMLDELSAGTTPVGAETPWQPVYEAYVADGMPHGAAVPGQ</sequence>
<dbReference type="SUPFAM" id="SSF55961">
    <property type="entry name" value="Bet v1-like"/>
    <property type="match status" value="1"/>
</dbReference>
<reference evidence="3 4" key="1">
    <citation type="submission" date="2023-08" db="EMBL/GenBank/DDBJ databases">
        <authorList>
            <person name="Girao M."/>
            <person name="Carvalho M.F."/>
        </authorList>
    </citation>
    <scope>NUCLEOTIDE SEQUENCE [LARGE SCALE GENOMIC DNA]</scope>
    <source>
        <strain evidence="3 4">CC-R104</strain>
    </source>
</reference>
<evidence type="ECO:0000259" key="2">
    <source>
        <dbReference type="Pfam" id="PF08327"/>
    </source>
</evidence>
<dbReference type="Gene3D" id="3.30.530.20">
    <property type="match status" value="1"/>
</dbReference>